<gene>
    <name evidence="1" type="ORF">ACFSKL_12450</name>
</gene>
<reference evidence="2" key="1">
    <citation type="journal article" date="2019" name="Int. J. Syst. Evol. Microbiol.">
        <title>The Global Catalogue of Microorganisms (GCM) 10K type strain sequencing project: providing services to taxonomists for standard genome sequencing and annotation.</title>
        <authorList>
            <consortium name="The Broad Institute Genomics Platform"/>
            <consortium name="The Broad Institute Genome Sequencing Center for Infectious Disease"/>
            <person name="Wu L."/>
            <person name="Ma J."/>
        </authorList>
    </citation>
    <scope>NUCLEOTIDE SEQUENCE [LARGE SCALE GENOMIC DNA]</scope>
    <source>
        <strain evidence="2">CGMCC 1.15180</strain>
    </source>
</reference>
<keyword evidence="2" id="KW-1185">Reference proteome</keyword>
<dbReference type="InterPro" id="IPR011250">
    <property type="entry name" value="OMP/PagP_B-barrel"/>
</dbReference>
<dbReference type="EMBL" id="JBHUHR010000038">
    <property type="protein sequence ID" value="MFD2035605.1"/>
    <property type="molecule type" value="Genomic_DNA"/>
</dbReference>
<evidence type="ECO:0000313" key="2">
    <source>
        <dbReference type="Proteomes" id="UP001597361"/>
    </source>
</evidence>
<organism evidence="1 2">
    <name type="scientific">Belliella marina</name>
    <dbReference type="NCBI Taxonomy" id="1644146"/>
    <lineage>
        <taxon>Bacteria</taxon>
        <taxon>Pseudomonadati</taxon>
        <taxon>Bacteroidota</taxon>
        <taxon>Cytophagia</taxon>
        <taxon>Cytophagales</taxon>
        <taxon>Cyclobacteriaceae</taxon>
        <taxon>Belliella</taxon>
    </lineage>
</organism>
<name>A0ABW4VPX1_9BACT</name>
<proteinExistence type="predicted"/>
<comment type="caution">
    <text evidence="1">The sequence shown here is derived from an EMBL/GenBank/DDBJ whole genome shotgun (WGS) entry which is preliminary data.</text>
</comment>
<accession>A0ABW4VPX1</accession>
<dbReference type="SUPFAM" id="SSF56925">
    <property type="entry name" value="OMPA-like"/>
    <property type="match status" value="1"/>
</dbReference>
<evidence type="ECO:0000313" key="1">
    <source>
        <dbReference type="EMBL" id="MFD2035605.1"/>
    </source>
</evidence>
<sequence>MKKLLIFLAFVPLVSFGQFSKGTKMIGGNISFSSSKYNSEPNLPSYNNYFSGNSHLGFFLNESFAIGPAINFTNIKTPFFNPTTNSIGYRNTNSYGGGVFVRKFLPISEKFYFSLQGEGLVGRTKGEDDPENDTTLRLSIQPMFTFMPNKNWGFDIGVSQLYFRSNWSDSQLRERHFQASLGQVSLGVNYFFGRN</sequence>
<dbReference type="Proteomes" id="UP001597361">
    <property type="component" value="Unassembled WGS sequence"/>
</dbReference>
<dbReference type="RefSeq" id="WP_376886542.1">
    <property type="nucleotide sequence ID" value="NZ_JBHUHR010000038.1"/>
</dbReference>
<protein>
    <recommendedName>
        <fullName evidence="3">Outer membrane protein beta-barrel domain-containing protein</fullName>
    </recommendedName>
</protein>
<evidence type="ECO:0008006" key="3">
    <source>
        <dbReference type="Google" id="ProtNLM"/>
    </source>
</evidence>